<dbReference type="SMART" id="SM00858">
    <property type="entry name" value="SAF"/>
    <property type="match status" value="1"/>
</dbReference>
<accession>A0ABP7YS02</accession>
<gene>
    <name evidence="3" type="ORF">GCM10022416_27630</name>
</gene>
<evidence type="ECO:0000256" key="1">
    <source>
        <dbReference type="SAM" id="SignalP"/>
    </source>
</evidence>
<sequence length="201" mass="20126">MRPPPLRRLLAALSAALATGLAVPALRPSPAATVQVLAAARDLPSGTILGPRDVRPLALPPDAVPAGALRENAVGRTLAGPMRRGEPLTDARLLTGGLLRGYGAGTVATPIRIADAGVARLLRPGDRIDVLATPSPGAPFSRTVVSSAPVVAVPRLRSDQGALIVLATDRTQAAALAAAGSSLSVTISGAPAGPPQNDGPR</sequence>
<dbReference type="RefSeq" id="WP_345021274.1">
    <property type="nucleotide sequence ID" value="NZ_BAABDO010000033.1"/>
</dbReference>
<organism evidence="3 4">
    <name type="scientific">Actinomadura keratinilytica</name>
    <dbReference type="NCBI Taxonomy" id="547461"/>
    <lineage>
        <taxon>Bacteria</taxon>
        <taxon>Bacillati</taxon>
        <taxon>Actinomycetota</taxon>
        <taxon>Actinomycetes</taxon>
        <taxon>Streptosporangiales</taxon>
        <taxon>Thermomonosporaceae</taxon>
        <taxon>Actinomadura</taxon>
    </lineage>
</organism>
<dbReference type="InterPro" id="IPR013974">
    <property type="entry name" value="SAF"/>
</dbReference>
<name>A0ABP7YS02_9ACTN</name>
<proteinExistence type="predicted"/>
<feature type="chain" id="PRO_5046928726" evidence="1">
    <location>
        <begin position="25"/>
        <end position="201"/>
    </location>
</feature>
<evidence type="ECO:0000313" key="4">
    <source>
        <dbReference type="Proteomes" id="UP001500266"/>
    </source>
</evidence>
<dbReference type="EMBL" id="BAABDO010000033">
    <property type="protein sequence ID" value="GAA4140470.1"/>
    <property type="molecule type" value="Genomic_DNA"/>
</dbReference>
<comment type="caution">
    <text evidence="3">The sequence shown here is derived from an EMBL/GenBank/DDBJ whole genome shotgun (WGS) entry which is preliminary data.</text>
</comment>
<dbReference type="Pfam" id="PF08666">
    <property type="entry name" value="SAF"/>
    <property type="match status" value="1"/>
</dbReference>
<dbReference type="Proteomes" id="UP001500266">
    <property type="component" value="Unassembled WGS sequence"/>
</dbReference>
<protein>
    <submittedName>
        <fullName evidence="3">SAF domain-containing protein</fullName>
    </submittedName>
</protein>
<keyword evidence="4" id="KW-1185">Reference proteome</keyword>
<evidence type="ECO:0000259" key="2">
    <source>
        <dbReference type="SMART" id="SM00858"/>
    </source>
</evidence>
<evidence type="ECO:0000313" key="3">
    <source>
        <dbReference type="EMBL" id="GAA4140470.1"/>
    </source>
</evidence>
<feature type="signal peptide" evidence="1">
    <location>
        <begin position="1"/>
        <end position="24"/>
    </location>
</feature>
<dbReference type="CDD" id="cd11614">
    <property type="entry name" value="SAF_CpaB_FlgA_like"/>
    <property type="match status" value="1"/>
</dbReference>
<reference evidence="4" key="1">
    <citation type="journal article" date="2019" name="Int. J. Syst. Evol. Microbiol.">
        <title>The Global Catalogue of Microorganisms (GCM) 10K type strain sequencing project: providing services to taxonomists for standard genome sequencing and annotation.</title>
        <authorList>
            <consortium name="The Broad Institute Genomics Platform"/>
            <consortium name="The Broad Institute Genome Sequencing Center for Infectious Disease"/>
            <person name="Wu L."/>
            <person name="Ma J."/>
        </authorList>
    </citation>
    <scope>NUCLEOTIDE SEQUENCE [LARGE SCALE GENOMIC DNA]</scope>
    <source>
        <strain evidence="4">JCM 17316</strain>
    </source>
</reference>
<feature type="domain" description="SAF" evidence="2">
    <location>
        <begin position="34"/>
        <end position="94"/>
    </location>
</feature>
<keyword evidence="1" id="KW-0732">Signal</keyword>